<evidence type="ECO:0000313" key="2">
    <source>
        <dbReference type="EMBL" id="GAA0161974.1"/>
    </source>
</evidence>
<feature type="compositionally biased region" description="Basic and acidic residues" evidence="1">
    <location>
        <begin position="1"/>
        <end position="11"/>
    </location>
</feature>
<accession>A0AAV3QCZ4</accession>
<feature type="region of interest" description="Disordered" evidence="1">
    <location>
        <begin position="1"/>
        <end position="46"/>
    </location>
</feature>
<dbReference type="AlphaFoldDB" id="A0AAV3QCZ4"/>
<organism evidence="2 3">
    <name type="scientific">Lithospermum erythrorhizon</name>
    <name type="common">Purple gromwell</name>
    <name type="synonym">Lithospermum officinale var. erythrorhizon</name>
    <dbReference type="NCBI Taxonomy" id="34254"/>
    <lineage>
        <taxon>Eukaryota</taxon>
        <taxon>Viridiplantae</taxon>
        <taxon>Streptophyta</taxon>
        <taxon>Embryophyta</taxon>
        <taxon>Tracheophyta</taxon>
        <taxon>Spermatophyta</taxon>
        <taxon>Magnoliopsida</taxon>
        <taxon>eudicotyledons</taxon>
        <taxon>Gunneridae</taxon>
        <taxon>Pentapetalae</taxon>
        <taxon>asterids</taxon>
        <taxon>lamiids</taxon>
        <taxon>Boraginales</taxon>
        <taxon>Boraginaceae</taxon>
        <taxon>Boraginoideae</taxon>
        <taxon>Lithospermeae</taxon>
        <taxon>Lithospermum</taxon>
    </lineage>
</organism>
<keyword evidence="3" id="KW-1185">Reference proteome</keyword>
<dbReference type="Proteomes" id="UP001454036">
    <property type="component" value="Unassembled WGS sequence"/>
</dbReference>
<feature type="compositionally biased region" description="Polar residues" evidence="1">
    <location>
        <begin position="148"/>
        <end position="159"/>
    </location>
</feature>
<gene>
    <name evidence="2" type="ORF">LIER_18169</name>
</gene>
<sequence length="317" mass="36139">MWRDPRRKEGPTAEQNPNPLEDILADLPEPATRRKVRSQRSVPRRTISTRLTQVGASPIQLEGPVESFSVSTNSQRVKINCTKQVAPSVGKDTESRKNISMSVHESSHHPYQHVLSNGQPRNQYPEDIKAEIQRWVNEQLNRERERTIQSSRHINQQQREAARRTRDNHERHSSVPAEPSQVPTSHADPATIRLQQELADIKEMMKAFMPAVIQKRECKTKMPFTDRLDGIPLPQGFTLPQFTQFNGTGDPVKHLQGFLAKMTITSNNPDIYAKAFSNSLSDRALDWYMALPLNSIDSYQQTADVFIAKFGFAIQKH</sequence>
<evidence type="ECO:0008006" key="4">
    <source>
        <dbReference type="Google" id="ProtNLM"/>
    </source>
</evidence>
<reference evidence="2 3" key="1">
    <citation type="submission" date="2024-01" db="EMBL/GenBank/DDBJ databases">
        <title>The complete chloroplast genome sequence of Lithospermum erythrorhizon: insights into the phylogenetic relationship among Boraginaceae species and the maternal lineages of purple gromwells.</title>
        <authorList>
            <person name="Okada T."/>
            <person name="Watanabe K."/>
        </authorList>
    </citation>
    <scope>NUCLEOTIDE SEQUENCE [LARGE SCALE GENOMIC DNA]</scope>
</reference>
<dbReference type="EMBL" id="BAABME010004330">
    <property type="protein sequence ID" value="GAA0161974.1"/>
    <property type="molecule type" value="Genomic_DNA"/>
</dbReference>
<dbReference type="PANTHER" id="PTHR33223:SF10">
    <property type="entry name" value="AMINOTRANSFERASE-LIKE PLANT MOBILE DOMAIN-CONTAINING PROTEIN"/>
    <property type="match status" value="1"/>
</dbReference>
<evidence type="ECO:0000256" key="1">
    <source>
        <dbReference type="SAM" id="MobiDB-lite"/>
    </source>
</evidence>
<name>A0AAV3QCZ4_LITER</name>
<dbReference type="PANTHER" id="PTHR33223">
    <property type="entry name" value="CCHC-TYPE DOMAIN-CONTAINING PROTEIN"/>
    <property type="match status" value="1"/>
</dbReference>
<proteinExistence type="predicted"/>
<evidence type="ECO:0000313" key="3">
    <source>
        <dbReference type="Proteomes" id="UP001454036"/>
    </source>
</evidence>
<feature type="region of interest" description="Disordered" evidence="1">
    <location>
        <begin position="143"/>
        <end position="188"/>
    </location>
</feature>
<feature type="compositionally biased region" description="Basic and acidic residues" evidence="1">
    <location>
        <begin position="160"/>
        <end position="173"/>
    </location>
</feature>
<comment type="caution">
    <text evidence="2">The sequence shown here is derived from an EMBL/GenBank/DDBJ whole genome shotgun (WGS) entry which is preliminary data.</text>
</comment>
<protein>
    <recommendedName>
        <fullName evidence="4">Retrotransposon gag domain-containing protein</fullName>
    </recommendedName>
</protein>